<dbReference type="Proteomes" id="UP001499979">
    <property type="component" value="Unassembled WGS sequence"/>
</dbReference>
<dbReference type="SUPFAM" id="SSF55961">
    <property type="entry name" value="Bet v1-like"/>
    <property type="match status" value="1"/>
</dbReference>
<evidence type="ECO:0000313" key="2">
    <source>
        <dbReference type="Proteomes" id="UP001499979"/>
    </source>
</evidence>
<reference evidence="2" key="1">
    <citation type="journal article" date="2019" name="Int. J. Syst. Evol. Microbiol.">
        <title>The Global Catalogue of Microorganisms (GCM) 10K type strain sequencing project: providing services to taxonomists for standard genome sequencing and annotation.</title>
        <authorList>
            <consortium name="The Broad Institute Genomics Platform"/>
            <consortium name="The Broad Institute Genome Sequencing Center for Infectious Disease"/>
            <person name="Wu L."/>
            <person name="Ma J."/>
        </authorList>
    </citation>
    <scope>NUCLEOTIDE SEQUENCE [LARGE SCALE GENOMIC DNA]</scope>
    <source>
        <strain evidence="2">JCM 11813</strain>
    </source>
</reference>
<evidence type="ECO:0008006" key="3">
    <source>
        <dbReference type="Google" id="ProtNLM"/>
    </source>
</evidence>
<sequence>MLVLESEMTLTGVDAREVTDFMVDCDDARYRAWWPGTHRAFHLLETAPAGDHVGDVVWMDERVGPRHLRMAAEVVELVPGERVAWQLRPRRVRVPVKVALTLHENGTGLRLRHTLTAGWAGWGKVLDPLWRLYFTPEFAIAMDMHARTEFSRLRDLLHAGGSERPA</sequence>
<comment type="caution">
    <text evidence="1">The sequence shown here is derived from an EMBL/GenBank/DDBJ whole genome shotgun (WGS) entry which is preliminary data.</text>
</comment>
<gene>
    <name evidence="1" type="ORF">GCM10009606_39430</name>
</gene>
<dbReference type="InterPro" id="IPR023393">
    <property type="entry name" value="START-like_dom_sf"/>
</dbReference>
<evidence type="ECO:0000313" key="1">
    <source>
        <dbReference type="EMBL" id="GAA1157561.1"/>
    </source>
</evidence>
<name>A0ABP4F5U9_9ACTN</name>
<accession>A0ABP4F5U9</accession>
<proteinExistence type="predicted"/>
<protein>
    <recommendedName>
        <fullName evidence="3">SRPBCC family protein</fullName>
    </recommendedName>
</protein>
<dbReference type="EMBL" id="BAAAJE010000023">
    <property type="protein sequence ID" value="GAA1157561.1"/>
    <property type="molecule type" value="Genomic_DNA"/>
</dbReference>
<organism evidence="1 2">
    <name type="scientific">Nocardioides aquiterrae</name>
    <dbReference type="NCBI Taxonomy" id="203799"/>
    <lineage>
        <taxon>Bacteria</taxon>
        <taxon>Bacillati</taxon>
        <taxon>Actinomycetota</taxon>
        <taxon>Actinomycetes</taxon>
        <taxon>Propionibacteriales</taxon>
        <taxon>Nocardioidaceae</taxon>
        <taxon>Nocardioides</taxon>
    </lineage>
</organism>
<dbReference type="Gene3D" id="3.30.530.20">
    <property type="match status" value="1"/>
</dbReference>
<keyword evidence="2" id="KW-1185">Reference proteome</keyword>
<dbReference type="RefSeq" id="WP_343909397.1">
    <property type="nucleotide sequence ID" value="NZ_BAAAJE010000023.1"/>
</dbReference>